<dbReference type="PANTHER" id="PTHR30118">
    <property type="entry name" value="HTH-TYPE TRANSCRIPTIONAL REGULATOR LEUO-RELATED"/>
    <property type="match status" value="1"/>
</dbReference>
<organism evidence="6 7">
    <name type="scientific">Pigmentiphaga kullae</name>
    <dbReference type="NCBI Taxonomy" id="151784"/>
    <lineage>
        <taxon>Bacteria</taxon>
        <taxon>Pseudomonadati</taxon>
        <taxon>Pseudomonadota</taxon>
        <taxon>Betaproteobacteria</taxon>
        <taxon>Burkholderiales</taxon>
        <taxon>Alcaligenaceae</taxon>
        <taxon>Pigmentiphaga</taxon>
    </lineage>
</organism>
<dbReference type="CDD" id="cd08459">
    <property type="entry name" value="PBP2_DntR_NahR_LinR_like"/>
    <property type="match status" value="1"/>
</dbReference>
<keyword evidence="7" id="KW-1185">Reference proteome</keyword>
<evidence type="ECO:0000256" key="1">
    <source>
        <dbReference type="ARBA" id="ARBA00009437"/>
    </source>
</evidence>
<evidence type="ECO:0000256" key="4">
    <source>
        <dbReference type="ARBA" id="ARBA00023163"/>
    </source>
</evidence>
<comment type="similarity">
    <text evidence="1">Belongs to the LysR transcriptional regulatory family.</text>
</comment>
<feature type="domain" description="HTH lysR-type" evidence="5">
    <location>
        <begin position="6"/>
        <end position="63"/>
    </location>
</feature>
<dbReference type="InterPro" id="IPR036390">
    <property type="entry name" value="WH_DNA-bd_sf"/>
</dbReference>
<comment type="caution">
    <text evidence="6">The sequence shown here is derived from an EMBL/GenBank/DDBJ whole genome shotgun (WGS) entry which is preliminary data.</text>
</comment>
<dbReference type="Proteomes" id="UP000292445">
    <property type="component" value="Unassembled WGS sequence"/>
</dbReference>
<dbReference type="Gene3D" id="3.40.190.10">
    <property type="entry name" value="Periplasmic binding protein-like II"/>
    <property type="match status" value="2"/>
</dbReference>
<dbReference type="InterPro" id="IPR005119">
    <property type="entry name" value="LysR_subst-bd"/>
</dbReference>
<evidence type="ECO:0000259" key="5">
    <source>
        <dbReference type="PROSITE" id="PS50931"/>
    </source>
</evidence>
<dbReference type="AlphaFoldDB" id="A0A4Q7ND38"/>
<dbReference type="GO" id="GO:0003677">
    <property type="term" value="F:DNA binding"/>
    <property type="evidence" value="ECO:0007669"/>
    <property type="project" value="UniProtKB-KW"/>
</dbReference>
<sequence length="306" mass="34128">MNLNQLDLNLLLIFDAMMRTRSVTQTGERVGLSQSATSNSLQRLRQAFGDPLFVRTPAGMQPTALALDMEADIRAALDRLRFAVERDRQFDPAASRRTFRLLLSDIAQHSHLPTFVAMMRAQAPGVDLISLSLPLREARQAMADGELDLAVGFLPDLGADFHRQALFTERWVCLVSARHPFIGTSMTRDQYLDAPHLSYRPSASIHASLDALLESQFSGQGVRRRVVLSVPYFSGLAATIAQSDLVLTVPHGPALSLSRQQELRIVPLPVELPPIDLNMQWHDRMHRDPGNAWFRQMFAANYCAGC</sequence>
<protein>
    <submittedName>
        <fullName evidence="6">LysR family transcriptional regulator</fullName>
    </submittedName>
</protein>
<dbReference type="Pfam" id="PF00126">
    <property type="entry name" value="HTH_1"/>
    <property type="match status" value="1"/>
</dbReference>
<keyword evidence="3" id="KW-0238">DNA-binding</keyword>
<dbReference type="GO" id="GO:0003700">
    <property type="term" value="F:DNA-binding transcription factor activity"/>
    <property type="evidence" value="ECO:0007669"/>
    <property type="project" value="InterPro"/>
</dbReference>
<dbReference type="InterPro" id="IPR050389">
    <property type="entry name" value="LysR-type_TF"/>
</dbReference>
<evidence type="ECO:0000313" key="6">
    <source>
        <dbReference type="EMBL" id="RZS80863.1"/>
    </source>
</evidence>
<dbReference type="Gene3D" id="1.10.10.10">
    <property type="entry name" value="Winged helix-like DNA-binding domain superfamily/Winged helix DNA-binding domain"/>
    <property type="match status" value="1"/>
</dbReference>
<accession>A0A4Q7ND38</accession>
<dbReference type="Pfam" id="PF03466">
    <property type="entry name" value="LysR_substrate"/>
    <property type="match status" value="1"/>
</dbReference>
<dbReference type="PRINTS" id="PR00039">
    <property type="entry name" value="HTHLYSR"/>
</dbReference>
<evidence type="ECO:0000256" key="2">
    <source>
        <dbReference type="ARBA" id="ARBA00023015"/>
    </source>
</evidence>
<dbReference type="RefSeq" id="WP_165404638.1">
    <property type="nucleotide sequence ID" value="NZ_SGXC01000002.1"/>
</dbReference>
<dbReference type="SUPFAM" id="SSF46785">
    <property type="entry name" value="Winged helix' DNA-binding domain"/>
    <property type="match status" value="1"/>
</dbReference>
<keyword evidence="2" id="KW-0805">Transcription regulation</keyword>
<name>A0A4Q7ND38_9BURK</name>
<dbReference type="PANTHER" id="PTHR30118:SF15">
    <property type="entry name" value="TRANSCRIPTIONAL REGULATORY PROTEIN"/>
    <property type="match status" value="1"/>
</dbReference>
<proteinExistence type="inferred from homology"/>
<gene>
    <name evidence="6" type="ORF">EV675_3476</name>
</gene>
<evidence type="ECO:0000256" key="3">
    <source>
        <dbReference type="ARBA" id="ARBA00023125"/>
    </source>
</evidence>
<evidence type="ECO:0000313" key="7">
    <source>
        <dbReference type="Proteomes" id="UP000292445"/>
    </source>
</evidence>
<dbReference type="PROSITE" id="PS50931">
    <property type="entry name" value="HTH_LYSR"/>
    <property type="match status" value="1"/>
</dbReference>
<keyword evidence="4" id="KW-0804">Transcription</keyword>
<dbReference type="EMBL" id="SGXC01000002">
    <property type="protein sequence ID" value="RZS80863.1"/>
    <property type="molecule type" value="Genomic_DNA"/>
</dbReference>
<dbReference type="SUPFAM" id="SSF53850">
    <property type="entry name" value="Periplasmic binding protein-like II"/>
    <property type="match status" value="1"/>
</dbReference>
<dbReference type="InterPro" id="IPR036388">
    <property type="entry name" value="WH-like_DNA-bd_sf"/>
</dbReference>
<reference evidence="6 7" key="1">
    <citation type="submission" date="2019-02" db="EMBL/GenBank/DDBJ databases">
        <title>Genomic Encyclopedia of Type Strains, Phase IV (KMG-IV): sequencing the most valuable type-strain genomes for metagenomic binning, comparative biology and taxonomic classification.</title>
        <authorList>
            <person name="Goeker M."/>
        </authorList>
    </citation>
    <scope>NUCLEOTIDE SEQUENCE [LARGE SCALE GENOMIC DNA]</scope>
    <source>
        <strain evidence="6 7">K24</strain>
    </source>
</reference>
<dbReference type="InterPro" id="IPR000847">
    <property type="entry name" value="LysR_HTH_N"/>
</dbReference>